<dbReference type="EMBL" id="AP024488">
    <property type="protein sequence ID" value="BCS97465.1"/>
    <property type="molecule type" value="Genomic_DNA"/>
</dbReference>
<dbReference type="GO" id="GO:0016787">
    <property type="term" value="F:hydrolase activity"/>
    <property type="evidence" value="ECO:0007669"/>
    <property type="project" value="UniProtKB-KW"/>
</dbReference>
<proteinExistence type="predicted"/>
<dbReference type="Proteomes" id="UP001320148">
    <property type="component" value="Chromosome"/>
</dbReference>
<organism evidence="3 4">
    <name type="scientific">Desulfoluna limicola</name>
    <dbReference type="NCBI Taxonomy" id="2810562"/>
    <lineage>
        <taxon>Bacteria</taxon>
        <taxon>Pseudomonadati</taxon>
        <taxon>Thermodesulfobacteriota</taxon>
        <taxon>Desulfobacteria</taxon>
        <taxon>Desulfobacterales</taxon>
        <taxon>Desulfolunaceae</taxon>
        <taxon>Desulfoluna</taxon>
    </lineage>
</organism>
<accession>A0ABM7PJW3</accession>
<name>A0ABM7PJW3_9BACT</name>
<dbReference type="Pfam" id="PF13203">
    <property type="entry name" value="DUF2201_N"/>
    <property type="match status" value="1"/>
</dbReference>
<keyword evidence="3" id="KW-0378">Hydrolase</keyword>
<evidence type="ECO:0000313" key="4">
    <source>
        <dbReference type="Proteomes" id="UP001320148"/>
    </source>
</evidence>
<feature type="domain" description="Putative metallopeptidase" evidence="2">
    <location>
        <begin position="8"/>
        <end position="294"/>
    </location>
</feature>
<evidence type="ECO:0000256" key="1">
    <source>
        <dbReference type="SAM" id="MobiDB-lite"/>
    </source>
</evidence>
<sequence>MSPWDDALAELWKRSRFTSYFYQMVTFVEEEPLPTLALTVRAGRVTLLYNNAFSEGLALEEQIGLLVHEMMHGVFGHDHRGFRDEHPYLQNMAQDMVINSWMDEHSATFFSNGGQSLSLPSSLPRIPMDFFQKTGETDPSWESVYRFLKTDEPTILGDFSEGLKENFRSGGSQEKAAESEAAPNPSRPAEETASNDGEWYLSGSQGKQLPTGIHRMEDASAAVRIRKNVQEALKLSGHDFKARDERLVQEISALIEGVAKVDTGPLKRKIRTIVDRGTPSREWEYSAARFNRRYFTEGIYSAGRHYVDKKLLTVVVDLSASMVTRPEHIEEAFGAVESLLEGYRINLLCIDETLFVPEKQGERFVKGGNDVRFCSYRRGDWRLIRSGNSGTTFFSPLFNTYLKNHQEMVVVITDGEIYDIERLTPYHRTLWLLPSNAQSFYAPFGDVVRLERNE</sequence>
<gene>
    <name evidence="3" type="ORF">DSLASN_30970</name>
</gene>
<dbReference type="PANTHER" id="PTHR38730">
    <property type="entry name" value="SLL7028 PROTEIN"/>
    <property type="match status" value="1"/>
</dbReference>
<dbReference type="InterPro" id="IPR025154">
    <property type="entry name" value="Put_metallopeptidase_dom"/>
</dbReference>
<feature type="region of interest" description="Disordered" evidence="1">
    <location>
        <begin position="162"/>
        <end position="210"/>
    </location>
</feature>
<evidence type="ECO:0000313" key="3">
    <source>
        <dbReference type="EMBL" id="BCS97465.1"/>
    </source>
</evidence>
<protein>
    <submittedName>
        <fullName evidence="3">Hydrolase</fullName>
    </submittedName>
</protein>
<dbReference type="RefSeq" id="WP_236888889.1">
    <property type="nucleotide sequence ID" value="NZ_AP024488.1"/>
</dbReference>
<reference evidence="3 4" key="1">
    <citation type="submission" date="2021-02" db="EMBL/GenBank/DDBJ databases">
        <title>Complete genome of Desulfoluna sp. strain ASN36.</title>
        <authorList>
            <person name="Takahashi A."/>
            <person name="Kojima H."/>
            <person name="Fukui M."/>
        </authorList>
    </citation>
    <scope>NUCLEOTIDE SEQUENCE [LARGE SCALE GENOMIC DNA]</scope>
    <source>
        <strain evidence="3 4">ASN36</strain>
    </source>
</reference>
<keyword evidence="4" id="KW-1185">Reference proteome</keyword>
<dbReference type="PANTHER" id="PTHR38730:SF1">
    <property type="entry name" value="SLL7028 PROTEIN"/>
    <property type="match status" value="1"/>
</dbReference>
<evidence type="ECO:0000259" key="2">
    <source>
        <dbReference type="Pfam" id="PF13203"/>
    </source>
</evidence>